<evidence type="ECO:0000313" key="8">
    <source>
        <dbReference type="Proteomes" id="UP000053558"/>
    </source>
</evidence>
<feature type="compositionally biased region" description="Basic and acidic residues" evidence="6">
    <location>
        <begin position="90"/>
        <end position="101"/>
    </location>
</feature>
<dbReference type="Gene3D" id="1.25.40.10">
    <property type="entry name" value="Tetratricopeptide repeat domain"/>
    <property type="match status" value="4"/>
</dbReference>
<evidence type="ECO:0000256" key="4">
    <source>
        <dbReference type="ARBA" id="ARBA00044511"/>
    </source>
</evidence>
<feature type="compositionally biased region" description="Polar residues" evidence="6">
    <location>
        <begin position="182"/>
        <end position="193"/>
    </location>
</feature>
<gene>
    <name evidence="7" type="ORF">CONPUDRAFT_81601</name>
</gene>
<dbReference type="InterPro" id="IPR002885">
    <property type="entry name" value="PPR_rpt"/>
</dbReference>
<evidence type="ECO:0000313" key="7">
    <source>
        <dbReference type="EMBL" id="EIW81989.1"/>
    </source>
</evidence>
<dbReference type="PANTHER" id="PTHR47447">
    <property type="entry name" value="OS03G0856100 PROTEIN"/>
    <property type="match status" value="1"/>
</dbReference>
<feature type="region of interest" description="Disordered" evidence="6">
    <location>
        <begin position="146"/>
        <end position="217"/>
    </location>
</feature>
<dbReference type="NCBIfam" id="TIGR00756">
    <property type="entry name" value="PPR"/>
    <property type="match status" value="4"/>
</dbReference>
<sequence length="1404" mass="153169">MLPKVANSLFLHTSRAAAAVQNQTSQTIWNLLQSTGSNGTTLNTWNTAGSSSWGNAGGAKFNAGSRFQYYTNSGRALTQANASSAQDGNSARDDEREEIIPRHVSIHTPRRSRPRSHSLSVARHGQQERAETFGVLHTVQMHVRSRHAFASSPAEDQEQQTSAGLIHASPSADSSRPVLVRRNSTSSHATAQDVTEPFPLSPPPTPKLSSTDPATPQSVLEPTAITAFQSAVNSAVKAKDGARVISEVQALVASPANHIVQDFNAALQALYDIRQPGDPLNLMLDTYNNMIKRSLNPNFRTYHIMMLALSERDEEVFRAIVSLEARAKRREFGGRDLAEVSVTDAARVKQLKAENNFNSAMAMFQACTISGGSPKIGLKVYHSLLRTCARHANIDAALAVFGQMESRRDVLTSVAYEHILATYANANDIQGALEVFKEFCSACKEERVMWRTVDPVNQEVVPADIPAVSQVTVWNKMIEAYCRAKQPENAIRLLETMIDENKDASSAHVPAPASSTYTTLIAGFIKSGDSATALSWFDNLLKQERTARYPWEPSSVPYRPDQIAWYCIIDMLAQEGMVDDLNRLFFVHAECAERDGLSMRPVDHLLVVEANVAHLTAHPDLSADAARPYADFLARYAVPPRESNLYPKTIVGSVQRAVEHLVRYGQHDQALDVMVAFFKYEDSWVRQVVGRQFTSERQQDINAFARSVTSSFIEPVIASAALATPPKWQTASRMMQHAHLLTVPQDIKVAAYIIHAYTRALEQGMIQHVSLHEGQLLLQAAVALDDALYTGAQLDIPDLQNHGLLQLLTDLSNFRVPLHRVHMEVISDVSDRLYTRCPRPAVDAFLATDKAYAALFQPPAPRASPPPPAMEMHPPVSGLSIDPALSRYVDEWHPRHPSVSAHVAHARLQDGLAQGKLVHPSTIARLIGAMGRAGDLAAVRSLYETAQMVLRVQQQQGAGARVAQSHAWLQIEDHMVVAHAHGGDLASANAHRARILHAGCVPSADAYGSLIEHVRDTTDDTASALALFAEAQAAGTTPNTYLYNTIISKLAKARKADHALELFQQMKAALGLRPTSITYGAVIAACARVGDAQSAEQLFSEMAAQPNFRARIPPYNTMMQLYTHTKPNRERVLHYYNALLEAGIQPSAHTYKLLIDAYGTIEPLDLPAMEQVFETVQNDRAIRLQGTHWAALVNAYGCVAKDVHKAISVFDSIASHPSSRTASAASPMPDAVAYEAIINVLVTHKRMDLVPAYLARLDAAHVHRTAYIANLLIRGYAAAGDLAAARAVFEALADPPSGRAAPGNHVPHDSSSPSVSGSGSASGPASPVLTPASASNETSYREPSTWEAMFRAELGSGNRDRAVRLLERLQERHFPPAVYNRIKGIMLDDAVSPWPSSPSPSSSP</sequence>
<comment type="similarity">
    <text evidence="1">Belongs to the CCM1 family.</text>
</comment>
<feature type="repeat" description="PPR" evidence="5">
    <location>
        <begin position="1039"/>
        <end position="1069"/>
    </location>
</feature>
<evidence type="ECO:0000256" key="5">
    <source>
        <dbReference type="PROSITE-ProRule" id="PRU00708"/>
    </source>
</evidence>
<comment type="caution">
    <text evidence="7">The sequence shown here is derived from an EMBL/GenBank/DDBJ whole genome shotgun (WGS) entry which is preliminary data.</text>
</comment>
<dbReference type="OMA" id="QNQTGHT"/>
<dbReference type="Pfam" id="PF01535">
    <property type="entry name" value="PPR"/>
    <property type="match status" value="3"/>
</dbReference>
<name>A0A5M3MS53_CONPW</name>
<dbReference type="OrthoDB" id="411857at2759"/>
<organism evidence="7 8">
    <name type="scientific">Coniophora puteana (strain RWD-64-598)</name>
    <name type="common">Brown rot fungus</name>
    <dbReference type="NCBI Taxonomy" id="741705"/>
    <lineage>
        <taxon>Eukaryota</taxon>
        <taxon>Fungi</taxon>
        <taxon>Dikarya</taxon>
        <taxon>Basidiomycota</taxon>
        <taxon>Agaricomycotina</taxon>
        <taxon>Agaricomycetes</taxon>
        <taxon>Agaricomycetidae</taxon>
        <taxon>Boletales</taxon>
        <taxon>Coniophorineae</taxon>
        <taxon>Coniophoraceae</taxon>
        <taxon>Coniophora</taxon>
    </lineage>
</organism>
<evidence type="ECO:0000256" key="3">
    <source>
        <dbReference type="ARBA" id="ARBA00044493"/>
    </source>
</evidence>
<feature type="region of interest" description="Disordered" evidence="6">
    <location>
        <begin position="80"/>
        <end position="129"/>
    </location>
</feature>
<dbReference type="GeneID" id="19210270"/>
<keyword evidence="2" id="KW-0677">Repeat</keyword>
<evidence type="ECO:0000256" key="1">
    <source>
        <dbReference type="ARBA" id="ARBA00006192"/>
    </source>
</evidence>
<reference evidence="8" key="1">
    <citation type="journal article" date="2012" name="Science">
        <title>The Paleozoic origin of enzymatic lignin decomposition reconstructed from 31 fungal genomes.</title>
        <authorList>
            <person name="Floudas D."/>
            <person name="Binder M."/>
            <person name="Riley R."/>
            <person name="Barry K."/>
            <person name="Blanchette R.A."/>
            <person name="Henrissat B."/>
            <person name="Martinez A.T."/>
            <person name="Otillar R."/>
            <person name="Spatafora J.W."/>
            <person name="Yadav J.S."/>
            <person name="Aerts A."/>
            <person name="Benoit I."/>
            <person name="Boyd A."/>
            <person name="Carlson A."/>
            <person name="Copeland A."/>
            <person name="Coutinho P.M."/>
            <person name="de Vries R.P."/>
            <person name="Ferreira P."/>
            <person name="Findley K."/>
            <person name="Foster B."/>
            <person name="Gaskell J."/>
            <person name="Glotzer D."/>
            <person name="Gorecki P."/>
            <person name="Heitman J."/>
            <person name="Hesse C."/>
            <person name="Hori C."/>
            <person name="Igarashi K."/>
            <person name="Jurgens J.A."/>
            <person name="Kallen N."/>
            <person name="Kersten P."/>
            <person name="Kohler A."/>
            <person name="Kuees U."/>
            <person name="Kumar T.K.A."/>
            <person name="Kuo A."/>
            <person name="LaButti K."/>
            <person name="Larrondo L.F."/>
            <person name="Lindquist E."/>
            <person name="Ling A."/>
            <person name="Lombard V."/>
            <person name="Lucas S."/>
            <person name="Lundell T."/>
            <person name="Martin R."/>
            <person name="McLaughlin D.J."/>
            <person name="Morgenstern I."/>
            <person name="Morin E."/>
            <person name="Murat C."/>
            <person name="Nagy L.G."/>
            <person name="Nolan M."/>
            <person name="Ohm R.A."/>
            <person name="Patyshakuliyeva A."/>
            <person name="Rokas A."/>
            <person name="Ruiz-Duenas F.J."/>
            <person name="Sabat G."/>
            <person name="Salamov A."/>
            <person name="Samejima M."/>
            <person name="Schmutz J."/>
            <person name="Slot J.C."/>
            <person name="St John F."/>
            <person name="Stenlid J."/>
            <person name="Sun H."/>
            <person name="Sun S."/>
            <person name="Syed K."/>
            <person name="Tsang A."/>
            <person name="Wiebenga A."/>
            <person name="Young D."/>
            <person name="Pisabarro A."/>
            <person name="Eastwood D.C."/>
            <person name="Martin F."/>
            <person name="Cullen D."/>
            <person name="Grigoriev I.V."/>
            <person name="Hibbett D.S."/>
        </authorList>
    </citation>
    <scope>NUCLEOTIDE SEQUENCE [LARGE SCALE GENOMIC DNA]</scope>
    <source>
        <strain evidence="8">RWD-64-598 SS2</strain>
    </source>
</reference>
<dbReference type="KEGG" id="cput:CONPUDRAFT_81601"/>
<comment type="function">
    <text evidence="3">Regulates mitochondrial small subunit maturation by controlling 15S rRNA 5'-end processing. Localizes to the 5' precursor of the 15S rRNA in a position that is subsequently occupied by mS47 in the mature yeast mtSSU. Uses structure and sequence-specific RNA recognition, binding to a single-stranded region of the precursor and specifically recognizing bases -6 to -1. The exchange of Ccm1 for mS47 is coupled to the irreversible removal of precursor rRNA that is accompanied by conformational changes of the mitoribosomal proteins uS5m and mS26. These conformational changes signal completion of 5'-end rRNA processing through protection of the mature 5'-end of the 15S rRNA and stabilization of mS47. The removal of the 5' precursor together with the dissociation of Ccm1 may be catalyzed by the 5'-3' exoribonuclease Pet127. Involved in the specific removal of group I introns in mitochondrial encoded transcripts.</text>
</comment>
<evidence type="ECO:0000256" key="2">
    <source>
        <dbReference type="ARBA" id="ARBA00022737"/>
    </source>
</evidence>
<feature type="compositionally biased region" description="Basic residues" evidence="6">
    <location>
        <begin position="104"/>
        <end position="116"/>
    </location>
</feature>
<feature type="compositionally biased region" description="Polar residues" evidence="6">
    <location>
        <begin position="80"/>
        <end position="89"/>
    </location>
</feature>
<dbReference type="PROSITE" id="PS51375">
    <property type="entry name" value="PPR"/>
    <property type="match status" value="4"/>
</dbReference>
<feature type="region of interest" description="Disordered" evidence="6">
    <location>
        <begin position="1296"/>
        <end position="1342"/>
    </location>
</feature>
<feature type="repeat" description="PPR" evidence="5">
    <location>
        <begin position="470"/>
        <end position="504"/>
    </location>
</feature>
<accession>A0A5M3MS53</accession>
<dbReference type="Pfam" id="PF13041">
    <property type="entry name" value="PPR_2"/>
    <property type="match status" value="1"/>
</dbReference>
<dbReference type="EMBL" id="JH711577">
    <property type="protein sequence ID" value="EIW81989.1"/>
    <property type="molecule type" value="Genomic_DNA"/>
</dbReference>
<dbReference type="PANTHER" id="PTHR47447:SF17">
    <property type="entry name" value="OS12G0638900 PROTEIN"/>
    <property type="match status" value="1"/>
</dbReference>
<dbReference type="RefSeq" id="XP_007767541.1">
    <property type="nucleotide sequence ID" value="XM_007769351.1"/>
</dbReference>
<protein>
    <recommendedName>
        <fullName evidence="9">Pentacotripeptide-repeat region of PRORP domain-containing protein</fullName>
    </recommendedName>
</protein>
<keyword evidence="8" id="KW-1185">Reference proteome</keyword>
<proteinExistence type="inferred from homology"/>
<feature type="repeat" description="PPR" evidence="5">
    <location>
        <begin position="1342"/>
        <end position="1376"/>
    </location>
</feature>
<dbReference type="InterPro" id="IPR011990">
    <property type="entry name" value="TPR-like_helical_dom_sf"/>
</dbReference>
<feature type="repeat" description="PPR" evidence="5">
    <location>
        <begin position="1075"/>
        <end position="1105"/>
    </location>
</feature>
<evidence type="ECO:0008006" key="9">
    <source>
        <dbReference type="Google" id="ProtNLM"/>
    </source>
</evidence>
<feature type="compositionally biased region" description="Polar residues" evidence="6">
    <location>
        <begin position="1332"/>
        <end position="1342"/>
    </location>
</feature>
<evidence type="ECO:0000256" key="6">
    <source>
        <dbReference type="SAM" id="MobiDB-lite"/>
    </source>
</evidence>
<feature type="compositionally biased region" description="Low complexity" evidence="6">
    <location>
        <begin position="1310"/>
        <end position="1328"/>
    </location>
</feature>
<comment type="subunit">
    <text evidence="4">Binds to mitochondrial small subunit 15S rRNA.</text>
</comment>
<dbReference type="Proteomes" id="UP000053558">
    <property type="component" value="Unassembled WGS sequence"/>
</dbReference>